<protein>
    <submittedName>
        <fullName evidence="2">DUF4503 domain-containing protein</fullName>
    </submittedName>
</protein>
<dbReference type="AlphaFoldDB" id="A0A5K3ENQ9"/>
<evidence type="ECO:0000313" key="2">
    <source>
        <dbReference type="WBParaSite" id="MCU_001886-RB"/>
    </source>
</evidence>
<accession>A0A5K3ENQ9</accession>
<dbReference type="WBParaSite" id="MCU_001886-RB">
    <property type="protein sequence ID" value="MCU_001886-RB"/>
    <property type="gene ID" value="MCU_001886"/>
</dbReference>
<name>A0A5K3ENQ9_MESCO</name>
<dbReference type="Pfam" id="PF14951">
    <property type="entry name" value="DUF4503"/>
    <property type="match status" value="1"/>
</dbReference>
<organism evidence="2">
    <name type="scientific">Mesocestoides corti</name>
    <name type="common">Flatworm</name>
    <dbReference type="NCBI Taxonomy" id="53468"/>
    <lineage>
        <taxon>Eukaryota</taxon>
        <taxon>Metazoa</taxon>
        <taxon>Spiralia</taxon>
        <taxon>Lophotrochozoa</taxon>
        <taxon>Platyhelminthes</taxon>
        <taxon>Cestoda</taxon>
        <taxon>Eucestoda</taxon>
        <taxon>Cyclophyllidea</taxon>
        <taxon>Mesocestoididae</taxon>
        <taxon>Mesocestoides</taxon>
    </lineage>
</organism>
<sequence length="877" mass="96172">MTDYPKWLTLLRNDPHVRKKRLQNTCSDSQLLSSDRPNVATFKKSPFFKSTRNVSNLKPSKPTLSPLGVFTRCNKRNSEDQNLAELAIHEDTDDEDQTECERTVLCFDSDSSEDHMKNGVELVSGVPALSPLTAQAPFLVTQCDNAVKDMEPAINDDQLDFVLSSGSDCDVEIDQRIIVEPLNHRLPPKLDTSVSTKAVHTGPVSVLELPSKRELRCALSSRLATRLRRIQSDRVIWQHSRSNSSDVCKKHPQAVFSAQSVFIQSPSRTVSGHVIINSSVGEVLILSTALFTDAQWTLLKEAALFACSLVITLTAPWSEISLPNSDKRRIIYAPYFVTVEQKPPEPRSSSPERISTMCSCFQTNPADNSWSTCKYRFGFKVAKPAMEITQKCTSTSTTLVFLVLQKSLIWFQGKLRFAFMVKFAGGGLSVFLLPTSICSPQQCKESESLVKSSHELSFLSPGCVYSIKSLPTALSIVDKKIGRKVRELWVTFAEILRGDDRLSQFIYPDDSEYPPCLVLKTSEKFQLSLQMSVFSENIVFPLYSPMLQPNSRCSLNGILLHEFPSGSGIAEKVLALARSTCGKKGISGAFVIISGSMASGLASRVHHPPTPQLVVCTSDAATPITLLTTSNHLSPCPAIAYGQHRSCRVRLSIAGAIITSGFFVLDAFSRIELLDVDLLPVTSGKCIRHHSFPPAFDHSRPDGLLNLSLITTSGVVVGVDSSASQVWPLCPGCLSDELKHPLDKVAATALECSRCQAKIDKPFHAMEVVVELGVDEQTDSVCSIQSDAMQRRCVKVCMLPSQLAEMVCLSEAQLLQPSLVNPNCLIGRPVDFLLGTLIMLPSVRGSQDFAHQCQAVIVQLPSNLLTSLAHSVTSVPC</sequence>
<feature type="domain" description="DUF4503" evidence="1">
    <location>
        <begin position="708"/>
        <end position="790"/>
    </location>
</feature>
<dbReference type="InterPro" id="IPR028032">
    <property type="entry name" value="DUF4503"/>
</dbReference>
<reference evidence="2" key="1">
    <citation type="submission" date="2019-11" db="UniProtKB">
        <authorList>
            <consortium name="WormBaseParasite"/>
        </authorList>
    </citation>
    <scope>IDENTIFICATION</scope>
</reference>
<proteinExistence type="predicted"/>
<evidence type="ECO:0000259" key="1">
    <source>
        <dbReference type="Pfam" id="PF14951"/>
    </source>
</evidence>